<dbReference type="Pfam" id="PF13102">
    <property type="entry name" value="Phage_int_SAM_5"/>
    <property type="match status" value="1"/>
</dbReference>
<evidence type="ECO:0000256" key="3">
    <source>
        <dbReference type="ARBA" id="ARBA00023172"/>
    </source>
</evidence>
<comment type="similarity">
    <text evidence="1">Belongs to the 'phage' integrase family.</text>
</comment>
<reference evidence="5 6" key="1">
    <citation type="submission" date="2018-01" db="EMBL/GenBank/DDBJ databases">
        <authorList>
            <person name="Gaut B.S."/>
            <person name="Morton B.R."/>
            <person name="Clegg M.T."/>
            <person name="Duvall M.R."/>
        </authorList>
    </citation>
    <scope>NUCLEOTIDE SEQUENCE [LARGE SCALE GENOMIC DNA]</scope>
    <source>
        <strain evidence="5 6">HR-AV</strain>
    </source>
</reference>
<dbReference type="PANTHER" id="PTHR30349:SF64">
    <property type="entry name" value="PROPHAGE INTEGRASE INTD-RELATED"/>
    <property type="match status" value="1"/>
</dbReference>
<dbReference type="InterPro" id="IPR013762">
    <property type="entry name" value="Integrase-like_cat_sf"/>
</dbReference>
<dbReference type="AlphaFoldDB" id="A0A2S5A4C5"/>
<dbReference type="InterPro" id="IPR011010">
    <property type="entry name" value="DNA_brk_join_enz"/>
</dbReference>
<sequence>MAKAAIVLKTKQKLSNGEYSVALRVSQNKERKYYSITSLVENQSIPFKCLPEQWSEATQEDNGLGKFRRSFKFYKELNPILEKRLSEANKIIREYELNDIPFTFTQFERDLKKQKPSHLLNEYYKQLINELENKRKLGLASVYYETQSLLKKFNSNLLITDLNSKLLESFEDWLRNERKNKDTTISVKMRNLQRVVNLAIEDGLYKKENYPFGEKKYSINKRLNHKTRKRSVNLNIFKRIKDLKLKEGTGLHFAQQVFLFSFYMRGMNFIDMAFLEWSDIHNNEIHYTRRKTGQLFTIPLNQYAAEILKFYKNTSHNDKYVFPILNDSIHITEKQKYTRKKTVIKKVNDNLKEIAKLIGEEDLKLTTYVSRHSYATNLKRSGVATGIISEALGHQTEQQTQTYLDEFEKGVISSAEAKIFDF</sequence>
<protein>
    <recommendedName>
        <fullName evidence="4">Tyr recombinase domain-containing protein</fullName>
    </recommendedName>
</protein>
<dbReference type="Pfam" id="PF00589">
    <property type="entry name" value="Phage_integrase"/>
    <property type="match status" value="1"/>
</dbReference>
<accession>A0A2S5A4C5</accession>
<dbReference type="InterPro" id="IPR035386">
    <property type="entry name" value="Arm-DNA-bind_5"/>
</dbReference>
<keyword evidence="3" id="KW-0233">DNA recombination</keyword>
<dbReference type="Gene3D" id="1.10.150.130">
    <property type="match status" value="1"/>
</dbReference>
<evidence type="ECO:0000256" key="2">
    <source>
        <dbReference type="ARBA" id="ARBA00023125"/>
    </source>
</evidence>
<dbReference type="PANTHER" id="PTHR30349">
    <property type="entry name" value="PHAGE INTEGRASE-RELATED"/>
    <property type="match status" value="1"/>
</dbReference>
<dbReference type="CDD" id="cd01185">
    <property type="entry name" value="INTN1_C_like"/>
    <property type="match status" value="1"/>
</dbReference>
<feature type="domain" description="Tyr recombinase" evidence="4">
    <location>
        <begin position="227"/>
        <end position="416"/>
    </location>
</feature>
<dbReference type="InterPro" id="IPR050090">
    <property type="entry name" value="Tyrosine_recombinase_XerCD"/>
</dbReference>
<dbReference type="GO" id="GO:0006310">
    <property type="term" value="P:DNA recombination"/>
    <property type="evidence" value="ECO:0007669"/>
    <property type="project" value="UniProtKB-KW"/>
</dbReference>
<dbReference type="Pfam" id="PF17293">
    <property type="entry name" value="Arm-DNA-bind_5"/>
    <property type="match status" value="1"/>
</dbReference>
<name>A0A2S5A4C5_9SPHI</name>
<organism evidence="5 6">
    <name type="scientific">Solitalea longa</name>
    <dbReference type="NCBI Taxonomy" id="2079460"/>
    <lineage>
        <taxon>Bacteria</taxon>
        <taxon>Pseudomonadati</taxon>
        <taxon>Bacteroidota</taxon>
        <taxon>Sphingobacteriia</taxon>
        <taxon>Sphingobacteriales</taxon>
        <taxon>Sphingobacteriaceae</taxon>
        <taxon>Solitalea</taxon>
    </lineage>
</organism>
<dbReference type="Gene3D" id="1.10.443.10">
    <property type="entry name" value="Intergrase catalytic core"/>
    <property type="match status" value="1"/>
</dbReference>
<dbReference type="OrthoDB" id="5326076at2"/>
<dbReference type="InterPro" id="IPR002104">
    <property type="entry name" value="Integrase_catalytic"/>
</dbReference>
<dbReference type="InterPro" id="IPR025269">
    <property type="entry name" value="SAM-like_dom"/>
</dbReference>
<gene>
    <name evidence="5" type="ORF">C3K47_08805</name>
</gene>
<evidence type="ECO:0000259" key="4">
    <source>
        <dbReference type="PROSITE" id="PS51898"/>
    </source>
</evidence>
<keyword evidence="6" id="KW-1185">Reference proteome</keyword>
<dbReference type="SUPFAM" id="SSF56349">
    <property type="entry name" value="DNA breaking-rejoining enzymes"/>
    <property type="match status" value="1"/>
</dbReference>
<dbReference type="RefSeq" id="WP_103788757.1">
    <property type="nucleotide sequence ID" value="NZ_PQVF01000005.1"/>
</dbReference>
<evidence type="ECO:0000313" key="6">
    <source>
        <dbReference type="Proteomes" id="UP000236893"/>
    </source>
</evidence>
<proteinExistence type="inferred from homology"/>
<dbReference type="EMBL" id="PQVF01000005">
    <property type="protein sequence ID" value="POY37147.1"/>
    <property type="molecule type" value="Genomic_DNA"/>
</dbReference>
<keyword evidence="2" id="KW-0238">DNA-binding</keyword>
<comment type="caution">
    <text evidence="5">The sequence shown here is derived from an EMBL/GenBank/DDBJ whole genome shotgun (WGS) entry which is preliminary data.</text>
</comment>
<dbReference type="InterPro" id="IPR010998">
    <property type="entry name" value="Integrase_recombinase_N"/>
</dbReference>
<dbReference type="GO" id="GO:0003677">
    <property type="term" value="F:DNA binding"/>
    <property type="evidence" value="ECO:0007669"/>
    <property type="project" value="UniProtKB-KW"/>
</dbReference>
<evidence type="ECO:0000313" key="5">
    <source>
        <dbReference type="EMBL" id="POY37147.1"/>
    </source>
</evidence>
<evidence type="ECO:0000256" key="1">
    <source>
        <dbReference type="ARBA" id="ARBA00008857"/>
    </source>
</evidence>
<dbReference type="Proteomes" id="UP000236893">
    <property type="component" value="Unassembled WGS sequence"/>
</dbReference>
<dbReference type="PROSITE" id="PS51898">
    <property type="entry name" value="TYR_RECOMBINASE"/>
    <property type="match status" value="1"/>
</dbReference>
<dbReference type="GO" id="GO:0015074">
    <property type="term" value="P:DNA integration"/>
    <property type="evidence" value="ECO:0007669"/>
    <property type="project" value="InterPro"/>
</dbReference>